<dbReference type="EMBL" id="JBICBT010001021">
    <property type="protein sequence ID" value="KAL3087447.1"/>
    <property type="molecule type" value="Genomic_DNA"/>
</dbReference>
<evidence type="ECO:0000256" key="1">
    <source>
        <dbReference type="SAM" id="MobiDB-lite"/>
    </source>
</evidence>
<protein>
    <submittedName>
        <fullName evidence="2">Uncharacterized protein</fullName>
    </submittedName>
</protein>
<feature type="compositionally biased region" description="Pro residues" evidence="1">
    <location>
        <begin position="7"/>
        <end position="23"/>
    </location>
</feature>
<organism evidence="2 3">
    <name type="scientific">Heterodera trifolii</name>
    <dbReference type="NCBI Taxonomy" id="157864"/>
    <lineage>
        <taxon>Eukaryota</taxon>
        <taxon>Metazoa</taxon>
        <taxon>Ecdysozoa</taxon>
        <taxon>Nematoda</taxon>
        <taxon>Chromadorea</taxon>
        <taxon>Rhabditida</taxon>
        <taxon>Tylenchina</taxon>
        <taxon>Tylenchomorpha</taxon>
        <taxon>Tylenchoidea</taxon>
        <taxon>Heteroderidae</taxon>
        <taxon>Heteroderinae</taxon>
        <taxon>Heterodera</taxon>
    </lineage>
</organism>
<gene>
    <name evidence="2" type="ORF">niasHT_023695</name>
</gene>
<name>A0ABD2JA52_9BILA</name>
<feature type="region of interest" description="Disordered" evidence="1">
    <location>
        <begin position="213"/>
        <end position="269"/>
    </location>
</feature>
<accession>A0ABD2JA52</accession>
<comment type="caution">
    <text evidence="2">The sequence shown here is derived from an EMBL/GenBank/DDBJ whole genome shotgun (WGS) entry which is preliminary data.</text>
</comment>
<sequence length="269" mass="30881">MCACHPSLPPRPSIPPRLTPPRTLPHDEPRPRTTSTLDLLLLFLLLIRPLSPKILFWYTFRTHKFPLRREREGRGRAAAAVSNRSSRKGGRMIIRPPANIRMKLRSAAHCSPRNLRTKRGRERERVRHWMCRHSKLQLMLDLFIHLSPLLRRECKRLSESVIFDQRSSSQPPGDWSIGWMAKSSSPFRAPHFHCSLSLPPSPPLNFMYNRQSDAARHAPPPPRGRNDAQRLRGRGGNLTRFWESDDDGDDDHRPQFSLSKDGVGKGPGI</sequence>
<dbReference type="AlphaFoldDB" id="A0ABD2JA52"/>
<proteinExistence type="predicted"/>
<evidence type="ECO:0000313" key="2">
    <source>
        <dbReference type="EMBL" id="KAL3087447.1"/>
    </source>
</evidence>
<reference evidence="2 3" key="1">
    <citation type="submission" date="2024-10" db="EMBL/GenBank/DDBJ databases">
        <authorList>
            <person name="Kim D."/>
        </authorList>
    </citation>
    <scope>NUCLEOTIDE SEQUENCE [LARGE SCALE GENOMIC DNA]</scope>
    <source>
        <strain evidence="2">BH-2024</strain>
    </source>
</reference>
<dbReference type="Proteomes" id="UP001620626">
    <property type="component" value="Unassembled WGS sequence"/>
</dbReference>
<feature type="region of interest" description="Disordered" evidence="1">
    <location>
        <begin position="1"/>
        <end position="31"/>
    </location>
</feature>
<keyword evidence="3" id="KW-1185">Reference proteome</keyword>
<feature type="region of interest" description="Disordered" evidence="1">
    <location>
        <begin position="71"/>
        <end position="96"/>
    </location>
</feature>
<evidence type="ECO:0000313" key="3">
    <source>
        <dbReference type="Proteomes" id="UP001620626"/>
    </source>
</evidence>